<dbReference type="Proteomes" id="UP000680132">
    <property type="component" value="Unassembled WGS sequence"/>
</dbReference>
<feature type="domain" description="Non-reducing end beta-L-arabinofuranosidase-like GH127 catalytic" evidence="1">
    <location>
        <begin position="8"/>
        <end position="383"/>
    </location>
</feature>
<evidence type="ECO:0000259" key="4">
    <source>
        <dbReference type="Pfam" id="PF20736"/>
    </source>
</evidence>
<evidence type="ECO:0000259" key="2">
    <source>
        <dbReference type="Pfam" id="PF16375"/>
    </source>
</evidence>
<dbReference type="RefSeq" id="WP_208505546.1">
    <property type="nucleotide sequence ID" value="NZ_JAGFOA010000008.1"/>
</dbReference>
<dbReference type="Pfam" id="PF07944">
    <property type="entry name" value="Beta-AFase-like_GH127_cat"/>
    <property type="match status" value="1"/>
</dbReference>
<dbReference type="Pfam" id="PF16375">
    <property type="entry name" value="DUF4986"/>
    <property type="match status" value="1"/>
</dbReference>
<dbReference type="Pfam" id="PF20620">
    <property type="entry name" value="DUF6805"/>
    <property type="match status" value="1"/>
</dbReference>
<dbReference type="AlphaFoldDB" id="A0A939TSF6"/>
<dbReference type="PANTHER" id="PTHR31151:SF0">
    <property type="entry name" value="PROLINE-TRNA LIGASE (DUF1680)"/>
    <property type="match status" value="1"/>
</dbReference>
<keyword evidence="5" id="KW-0378">Hydrolase</keyword>
<comment type="caution">
    <text evidence="5">The sequence shown here is derived from an EMBL/GenBank/DDBJ whole genome shotgun (WGS) entry which is preliminary data.</text>
</comment>
<feature type="domain" description="Glycoside hydrolase GH146 substrate-binding" evidence="3">
    <location>
        <begin position="608"/>
        <end position="675"/>
    </location>
</feature>
<proteinExistence type="predicted"/>
<dbReference type="InterPro" id="IPR049046">
    <property type="entry name" value="Beta-AFase-like_GH127_middle"/>
</dbReference>
<gene>
    <name evidence="5" type="ORF">J5V96_16650</name>
</gene>
<organism evidence="5 6">
    <name type="scientific">Microbacterium stercoris</name>
    <dbReference type="NCBI Taxonomy" id="2820289"/>
    <lineage>
        <taxon>Bacteria</taxon>
        <taxon>Bacillati</taxon>
        <taxon>Actinomycetota</taxon>
        <taxon>Actinomycetes</taxon>
        <taxon>Micrococcales</taxon>
        <taxon>Microbacteriaceae</taxon>
        <taxon>Microbacterium</taxon>
    </lineage>
</organism>
<evidence type="ECO:0000313" key="5">
    <source>
        <dbReference type="EMBL" id="MBO3665131.1"/>
    </source>
</evidence>
<feature type="domain" description="DUF4986" evidence="2">
    <location>
        <begin position="518"/>
        <end position="589"/>
    </location>
</feature>
<accession>A0A939TSF6</accession>
<reference evidence="5" key="1">
    <citation type="submission" date="2021-03" db="EMBL/GenBank/DDBJ databases">
        <title>Microbacterium sp. nov., a novel actinobacterium isolated from cow dung.</title>
        <authorList>
            <person name="Zhang L."/>
        </authorList>
    </citation>
    <scope>NUCLEOTIDE SEQUENCE</scope>
    <source>
        <strain evidence="5">NEAU-LLB</strain>
    </source>
</reference>
<dbReference type="GO" id="GO:0016787">
    <property type="term" value="F:hydrolase activity"/>
    <property type="evidence" value="ECO:0007669"/>
    <property type="project" value="UniProtKB-KW"/>
</dbReference>
<dbReference type="PANTHER" id="PTHR31151">
    <property type="entry name" value="PROLINE-TRNA LIGASE (DUF1680)"/>
    <property type="match status" value="1"/>
</dbReference>
<dbReference type="SUPFAM" id="SSF48208">
    <property type="entry name" value="Six-hairpin glycosidases"/>
    <property type="match status" value="1"/>
</dbReference>
<evidence type="ECO:0000259" key="3">
    <source>
        <dbReference type="Pfam" id="PF20620"/>
    </source>
</evidence>
<dbReference type="InterPro" id="IPR046544">
    <property type="entry name" value="GH146_SB_dom"/>
</dbReference>
<dbReference type="InterPro" id="IPR032275">
    <property type="entry name" value="DUF4986"/>
</dbReference>
<sequence length="730" mass="78816">MKSFPADAVRLTGGPFAVALQADLDTVLSHDADRLLAPFLREAGLEPKAPSYGNWEDSGLDGHTLGHWLSALAHLHAATGDPRTLERLGYAVGELERAQSALGTGWIGGVPGGAALFEDLRDGGIAAAREFGSHTHWVPWYNLHKTFQGLIDAHVVAGDPRALGVATRLADWWLGIAADINDEAFEAMLDTEFGGMNEAFALLASLTGDDAYAAMARRFSHRAILDPLLEGRDALTGRHANTQIPKAVGYAAVGGEQLDAADAFWRTVVEHRTVAIGGNSVREHFHDPADFTPMIEDREGPETCNTYNMLKLTRLLAETRMRPEMLDYAERALFNHVLSAQHPGGGYVYFTSMRPRHYRVYSTAGECFWCCVGTGMEMQARMGEWVFGTEGDALCVNLFVPATLDAAGFGARLRVEADLPASDEIRITVHADAPTRFPLRVRVPGWAGRLDDLRVGGAPADAVTTPGAVTIEREWRDGDVVSFRVPLTVRAERMPDGSAWQAYLAGPFVLAARDDSGDLAGLRADDSRMGHVAAGPLRPFGDLPLVTAGAEEVVRTGPASWRVPSTDPAGVIDLEPFAGLHDSRYTLYWPIEEPGRREALRAQDSRLALDGATIDRIALGEQQPESDHALSADGCPVWNDGDDHGRELRAPLTATLRDPDGAGRGLRIRVRPSSETVVIAVTWGGGEPRAVLIAAGEEHATIDLSPVASPTVRLAPMQGAPVIRELRLLR</sequence>
<dbReference type="InterPro" id="IPR008928">
    <property type="entry name" value="6-hairpin_glycosidase_sf"/>
</dbReference>
<keyword evidence="6" id="KW-1185">Reference proteome</keyword>
<dbReference type="EMBL" id="JAGFOA010000008">
    <property type="protein sequence ID" value="MBO3665131.1"/>
    <property type="molecule type" value="Genomic_DNA"/>
</dbReference>
<dbReference type="InterPro" id="IPR012878">
    <property type="entry name" value="Beta-AFase-like_GH127_cat"/>
</dbReference>
<dbReference type="GO" id="GO:0005975">
    <property type="term" value="P:carbohydrate metabolic process"/>
    <property type="evidence" value="ECO:0007669"/>
    <property type="project" value="InterPro"/>
</dbReference>
<protein>
    <submittedName>
        <fullName evidence="5">Glycoside hydrolase family 127 protein</fullName>
    </submittedName>
</protein>
<name>A0A939TSF6_9MICO</name>
<evidence type="ECO:0000259" key="1">
    <source>
        <dbReference type="Pfam" id="PF07944"/>
    </source>
</evidence>
<feature type="domain" description="Non-reducing end beta-L-arabinofuranosidase-like GH127 middle" evidence="4">
    <location>
        <begin position="394"/>
        <end position="486"/>
    </location>
</feature>
<dbReference type="Pfam" id="PF20736">
    <property type="entry name" value="Glyco_hydro127M"/>
    <property type="match status" value="1"/>
</dbReference>
<evidence type="ECO:0000313" key="6">
    <source>
        <dbReference type="Proteomes" id="UP000680132"/>
    </source>
</evidence>